<dbReference type="Pfam" id="PF18910">
    <property type="entry name" value="DUF5665"/>
    <property type="match status" value="1"/>
</dbReference>
<keyword evidence="1" id="KW-1133">Transmembrane helix</keyword>
<feature type="transmembrane region" description="Helical" evidence="1">
    <location>
        <begin position="46"/>
        <end position="68"/>
    </location>
</feature>
<keyword evidence="5" id="KW-1185">Reference proteome</keyword>
<accession>A0A150FPQ1</accession>
<dbReference type="Proteomes" id="UP000092605">
    <property type="component" value="Unassembled WGS sequence"/>
</dbReference>
<name>A0A150FPQ1_CLOPD</name>
<dbReference type="Proteomes" id="UP000323392">
    <property type="component" value="Unassembled WGS sequence"/>
</dbReference>
<evidence type="ECO:0000313" key="5">
    <source>
        <dbReference type="Proteomes" id="UP000323392"/>
    </source>
</evidence>
<evidence type="ECO:0000313" key="4">
    <source>
        <dbReference type="Proteomes" id="UP000092605"/>
    </source>
</evidence>
<evidence type="ECO:0000313" key="3">
    <source>
        <dbReference type="EMBL" id="SHK97071.1"/>
    </source>
</evidence>
<keyword evidence="1" id="KW-0812">Transmembrane</keyword>
<dbReference type="PATRIC" id="fig|1121328.3.peg.662"/>
<sequence length="92" mass="10548">MKEDRLERLEKKIEELSIIIDKSRIREYADLVSNPKRLIIINLIAGLARGLGTAVGLTILAAILFYILRSWVNLPLIGEFIARLLDIVENYR</sequence>
<dbReference type="EMBL" id="FRBG01000008">
    <property type="protein sequence ID" value="SHK97071.1"/>
    <property type="molecule type" value="Genomic_DNA"/>
</dbReference>
<reference evidence="2 4" key="1">
    <citation type="submission" date="2016-02" db="EMBL/GenBank/DDBJ databases">
        <title>Draft genome sequence for Clostridium paradoxum JW-YL-7.</title>
        <authorList>
            <person name="Utturkar S.M."/>
            <person name="Lancaster A."/>
            <person name="Poole F.L."/>
            <person name="Adams M.W."/>
            <person name="Brown S.D."/>
        </authorList>
    </citation>
    <scope>NUCLEOTIDE SEQUENCE [LARGE SCALE GENOMIC DNA]</scope>
    <source>
        <strain evidence="2 4">JW-YL-7</strain>
    </source>
</reference>
<reference evidence="3 5" key="2">
    <citation type="submission" date="2016-11" db="EMBL/GenBank/DDBJ databases">
        <authorList>
            <person name="Varghese N."/>
            <person name="Submissions S."/>
        </authorList>
    </citation>
    <scope>NUCLEOTIDE SEQUENCE [LARGE SCALE GENOMIC DNA]</scope>
    <source>
        <strain evidence="3 5">DSM 7308</strain>
    </source>
</reference>
<keyword evidence="1" id="KW-0472">Membrane</keyword>
<dbReference type="EMBL" id="LSFY01000001">
    <property type="protein sequence ID" value="KXZ39583.1"/>
    <property type="molecule type" value="Genomic_DNA"/>
</dbReference>
<protein>
    <submittedName>
        <fullName evidence="2">Uncharacterized protein</fullName>
    </submittedName>
</protein>
<dbReference type="STRING" id="1121328.JWYL7_0658"/>
<dbReference type="InterPro" id="IPR043723">
    <property type="entry name" value="DUF5665"/>
</dbReference>
<gene>
    <name evidence="2" type="ORF">JWYL7_0658</name>
    <name evidence="3" type="ORF">SAMN05661008_01226</name>
</gene>
<proteinExistence type="predicted"/>
<comment type="caution">
    <text evidence="2">The sequence shown here is derived from an EMBL/GenBank/DDBJ whole genome shotgun (WGS) entry which is preliminary data.</text>
</comment>
<dbReference type="RefSeq" id="WP_066069018.1">
    <property type="nucleotide sequence ID" value="NZ_FRBG01000008.1"/>
</dbReference>
<organism evidence="2 4">
    <name type="scientific">Alkalithermobacter thermoalcaliphilus JW-YL-7 = DSM 7308</name>
    <dbReference type="NCBI Taxonomy" id="1121328"/>
    <lineage>
        <taxon>Bacteria</taxon>
        <taxon>Bacillati</taxon>
        <taxon>Bacillota</taxon>
        <taxon>Clostridia</taxon>
        <taxon>Peptostreptococcales</taxon>
        <taxon>Tepidibacteraceae</taxon>
        <taxon>Alkalithermobacter</taxon>
    </lineage>
</organism>
<dbReference type="AlphaFoldDB" id="A0A150FPQ1"/>
<dbReference type="OrthoDB" id="1634137at2"/>
<evidence type="ECO:0000313" key="2">
    <source>
        <dbReference type="EMBL" id="KXZ39583.1"/>
    </source>
</evidence>
<evidence type="ECO:0000256" key="1">
    <source>
        <dbReference type="SAM" id="Phobius"/>
    </source>
</evidence>